<evidence type="ECO:0000313" key="2">
    <source>
        <dbReference type="EMBL" id="MFD0862674.1"/>
    </source>
</evidence>
<reference evidence="3" key="1">
    <citation type="journal article" date="2019" name="Int. J. Syst. Evol. Microbiol.">
        <title>The Global Catalogue of Microorganisms (GCM) 10K type strain sequencing project: providing services to taxonomists for standard genome sequencing and annotation.</title>
        <authorList>
            <consortium name="The Broad Institute Genomics Platform"/>
            <consortium name="The Broad Institute Genome Sequencing Center for Infectious Disease"/>
            <person name="Wu L."/>
            <person name="Ma J."/>
        </authorList>
    </citation>
    <scope>NUCLEOTIDE SEQUENCE [LARGE SCALE GENOMIC DNA]</scope>
    <source>
        <strain evidence="3">CCUG 62952</strain>
    </source>
</reference>
<dbReference type="Proteomes" id="UP001596978">
    <property type="component" value="Unassembled WGS sequence"/>
</dbReference>
<accession>A0ABW3CZB3</accession>
<dbReference type="Gene3D" id="3.40.30.10">
    <property type="entry name" value="Glutaredoxin"/>
    <property type="match status" value="1"/>
</dbReference>
<dbReference type="PROSITE" id="PS51352">
    <property type="entry name" value="THIOREDOXIN_2"/>
    <property type="match status" value="1"/>
</dbReference>
<evidence type="ECO:0000259" key="1">
    <source>
        <dbReference type="PROSITE" id="PS51352"/>
    </source>
</evidence>
<dbReference type="EMBL" id="JBHTJH010000010">
    <property type="protein sequence ID" value="MFD0862674.1"/>
    <property type="molecule type" value="Genomic_DNA"/>
</dbReference>
<gene>
    <name evidence="2" type="ORF">ACFQ1M_10710</name>
</gene>
<sequence length="192" mass="22038">MKKIVLLMLAISFFACGEKKEENKEKNTSTEEKIVDTKSDTTQEELQIIVGKYERKNIEASPYGEAWFNDNYELHPLDETTASALSEFLKDVEIKVFMGTWCSDSQMQVPAFFKIMDKVGFDESKLTLIAMTEDKTTIANFEEGLNITNVPTFIFYKDGEELNRIVEAPIETLEKDMLAILKGEEYKHTYAE</sequence>
<dbReference type="InterPro" id="IPR036249">
    <property type="entry name" value="Thioredoxin-like_sf"/>
</dbReference>
<evidence type="ECO:0000313" key="3">
    <source>
        <dbReference type="Proteomes" id="UP001596978"/>
    </source>
</evidence>
<comment type="caution">
    <text evidence="2">The sequence shown here is derived from an EMBL/GenBank/DDBJ whole genome shotgun (WGS) entry which is preliminary data.</text>
</comment>
<protein>
    <submittedName>
        <fullName evidence="2">Thioredoxin family protein</fullName>
    </submittedName>
</protein>
<dbReference type="PROSITE" id="PS51257">
    <property type="entry name" value="PROKAR_LIPOPROTEIN"/>
    <property type="match status" value="1"/>
</dbReference>
<dbReference type="Pfam" id="PF14595">
    <property type="entry name" value="Thioredoxin_9"/>
    <property type="match status" value="1"/>
</dbReference>
<dbReference type="RefSeq" id="WP_386408023.1">
    <property type="nucleotide sequence ID" value="NZ_JBHTJH010000010.1"/>
</dbReference>
<dbReference type="SUPFAM" id="SSF52833">
    <property type="entry name" value="Thioredoxin-like"/>
    <property type="match status" value="1"/>
</dbReference>
<dbReference type="InterPro" id="IPR013766">
    <property type="entry name" value="Thioredoxin_domain"/>
</dbReference>
<feature type="domain" description="Thioredoxin" evidence="1">
    <location>
        <begin position="55"/>
        <end position="186"/>
    </location>
</feature>
<proteinExistence type="predicted"/>
<dbReference type="CDD" id="cd02947">
    <property type="entry name" value="TRX_family"/>
    <property type="match status" value="1"/>
</dbReference>
<keyword evidence="3" id="KW-1185">Reference proteome</keyword>
<name>A0ABW3CZB3_9FLAO</name>
<organism evidence="2 3">
    <name type="scientific">Sungkyunkwania multivorans</name>
    <dbReference type="NCBI Taxonomy" id="1173618"/>
    <lineage>
        <taxon>Bacteria</taxon>
        <taxon>Pseudomonadati</taxon>
        <taxon>Bacteroidota</taxon>
        <taxon>Flavobacteriia</taxon>
        <taxon>Flavobacteriales</taxon>
        <taxon>Flavobacteriaceae</taxon>
        <taxon>Sungkyunkwania</taxon>
    </lineage>
</organism>